<organism evidence="3 4">
    <name type="scientific">Nonlabens marinus S1-08</name>
    <dbReference type="NCBI Taxonomy" id="1454201"/>
    <lineage>
        <taxon>Bacteria</taxon>
        <taxon>Pseudomonadati</taxon>
        <taxon>Bacteroidota</taxon>
        <taxon>Flavobacteriia</taxon>
        <taxon>Flavobacteriales</taxon>
        <taxon>Flavobacteriaceae</taxon>
        <taxon>Nonlabens</taxon>
    </lineage>
</organism>
<dbReference type="KEGG" id="nmf:NMS_0090"/>
<accession>W8VMW8</accession>
<dbReference type="EMBL" id="AP014548">
    <property type="protein sequence ID" value="BAO54099.1"/>
    <property type="molecule type" value="Genomic_DNA"/>
</dbReference>
<dbReference type="AlphaFoldDB" id="W8VMW8"/>
<dbReference type="InterPro" id="IPR011006">
    <property type="entry name" value="CheY-like_superfamily"/>
</dbReference>
<dbReference type="SUPFAM" id="SSF52172">
    <property type="entry name" value="CheY-like"/>
    <property type="match status" value="1"/>
</dbReference>
<dbReference type="GO" id="GO:0000160">
    <property type="term" value="P:phosphorelay signal transduction system"/>
    <property type="evidence" value="ECO:0007669"/>
    <property type="project" value="InterPro"/>
</dbReference>
<dbReference type="Proteomes" id="UP000031760">
    <property type="component" value="Chromosome"/>
</dbReference>
<keyword evidence="4" id="KW-1185">Reference proteome</keyword>
<dbReference type="PANTHER" id="PTHR44520">
    <property type="entry name" value="RESPONSE REGULATOR RCP1-RELATED"/>
    <property type="match status" value="1"/>
</dbReference>
<dbReference type="STRING" id="1454201.NMS_0090"/>
<feature type="domain" description="Response regulatory" evidence="2">
    <location>
        <begin position="4"/>
        <end position="125"/>
    </location>
</feature>
<evidence type="ECO:0000256" key="1">
    <source>
        <dbReference type="PROSITE-ProRule" id="PRU00169"/>
    </source>
</evidence>
<dbReference type="InterPro" id="IPR001789">
    <property type="entry name" value="Sig_transdc_resp-reg_receiver"/>
</dbReference>
<reference evidence="3 4" key="1">
    <citation type="journal article" date="2014" name="Proc. Natl. Acad. Sci. U.S.A.">
        <title>Functional characterization of flavobacteria rhodopsins reveals a unique class of light-driven chloride pump in bacteria.</title>
        <authorList>
            <person name="Yoshizawa S."/>
            <person name="Kumagai Y."/>
            <person name="Kim H."/>
            <person name="Ogura Y."/>
            <person name="Hayashi T."/>
            <person name="Iwasaki W."/>
            <person name="DeLong E.F."/>
            <person name="Kogure K."/>
        </authorList>
    </citation>
    <scope>NUCLEOTIDE SEQUENCE [LARGE SCALE GENOMIC DNA]</scope>
    <source>
        <strain evidence="3 4">S1-08</strain>
    </source>
</reference>
<dbReference type="Gene3D" id="3.40.50.2300">
    <property type="match status" value="1"/>
</dbReference>
<dbReference type="HOGENOM" id="CLU_000445_69_17_10"/>
<dbReference type="InterPro" id="IPR052893">
    <property type="entry name" value="TCS_response_regulator"/>
</dbReference>
<dbReference type="PROSITE" id="PS50110">
    <property type="entry name" value="RESPONSE_REGULATORY"/>
    <property type="match status" value="1"/>
</dbReference>
<dbReference type="PANTHER" id="PTHR44520:SF2">
    <property type="entry name" value="RESPONSE REGULATOR RCP1"/>
    <property type="match status" value="1"/>
</dbReference>
<dbReference type="RefSeq" id="WP_041494856.1">
    <property type="nucleotide sequence ID" value="NZ_AP014548.1"/>
</dbReference>
<feature type="modified residue" description="4-aspartylphosphate" evidence="1">
    <location>
        <position position="57"/>
    </location>
</feature>
<dbReference type="SMART" id="SM00448">
    <property type="entry name" value="REC"/>
    <property type="match status" value="1"/>
</dbReference>
<evidence type="ECO:0000313" key="4">
    <source>
        <dbReference type="Proteomes" id="UP000031760"/>
    </source>
</evidence>
<gene>
    <name evidence="3" type="ORF">NMS_0090</name>
</gene>
<name>W8VMW8_9FLAO</name>
<evidence type="ECO:0000313" key="3">
    <source>
        <dbReference type="EMBL" id="BAO54099.1"/>
    </source>
</evidence>
<dbReference type="OrthoDB" id="673128at2"/>
<evidence type="ECO:0000259" key="2">
    <source>
        <dbReference type="PROSITE" id="PS50110"/>
    </source>
</evidence>
<proteinExistence type="predicted"/>
<protein>
    <submittedName>
        <fullName evidence="3">Two-component response regulator</fullName>
    </submittedName>
</protein>
<sequence length="130" mass="14742">MSKKLIIIDDDPICCFILEKLLSKNGMHTVACFNNATKALQFLNESNAKTDYLIFLDLNMPVMDGWEFLKAMEHNDYDFEIDVAIVTSSIDPEDIKRAETYDSVISLITKPVTHEHLNKVLKTTSKSAIT</sequence>
<dbReference type="Pfam" id="PF00072">
    <property type="entry name" value="Response_reg"/>
    <property type="match status" value="1"/>
</dbReference>
<keyword evidence="1" id="KW-0597">Phosphoprotein</keyword>